<dbReference type="PATRIC" id="fig|1268072.3.peg.1245"/>
<protein>
    <recommendedName>
        <fullName evidence="3">DUF2945 domain-containing protein</fullName>
    </recommendedName>
</protein>
<evidence type="ECO:0008006" key="3">
    <source>
        <dbReference type="Google" id="ProtNLM"/>
    </source>
</evidence>
<proteinExistence type="predicted"/>
<evidence type="ECO:0000313" key="1">
    <source>
        <dbReference type="EMBL" id="AHV96138.1"/>
    </source>
</evidence>
<sequence length="95" mass="10821">MTTKFKRGDVVQWTSQSQGVTTTKRGTVHQKVLVMHNPKHFIPKEAKPSHIKFDLRVAGFERYIIAVPRGGKSQIIDYYCPKPGLLQQVEEGDNQ</sequence>
<keyword evidence="2" id="KW-1185">Reference proteome</keyword>
<name>X4ZUZ6_9BACL</name>
<dbReference type="eggNOG" id="ENOG50306D3">
    <property type="taxonomic scope" value="Bacteria"/>
</dbReference>
<dbReference type="EMBL" id="CP004078">
    <property type="protein sequence ID" value="AHV96138.1"/>
    <property type="molecule type" value="Genomic_DNA"/>
</dbReference>
<organism evidence="1 2">
    <name type="scientific">Paenibacillus sabinae T27</name>
    <dbReference type="NCBI Taxonomy" id="1268072"/>
    <lineage>
        <taxon>Bacteria</taxon>
        <taxon>Bacillati</taxon>
        <taxon>Bacillota</taxon>
        <taxon>Bacilli</taxon>
        <taxon>Bacillales</taxon>
        <taxon>Paenibacillaceae</taxon>
        <taxon>Paenibacillus</taxon>
    </lineage>
</organism>
<dbReference type="Proteomes" id="UP000019772">
    <property type="component" value="Chromosome"/>
</dbReference>
<reference evidence="1 2" key="1">
    <citation type="journal article" date="2014" name="PLoS Genet.">
        <title>Comparative Genomic Analysis of N2-Fixing and Non-N2-Fixing Paenibacillus spp.: Organization, Evolution and Expression of the Nitrogen Fixation Genes.</title>
        <authorList>
            <person name="Xie J.B."/>
            <person name="Du Z."/>
            <person name="Bai L."/>
            <person name="Tian C."/>
            <person name="Zhang Y."/>
            <person name="Xie J.Y."/>
            <person name="Wang T."/>
            <person name="Liu X."/>
            <person name="Chen X."/>
            <person name="Cheng Q."/>
            <person name="Chen S."/>
            <person name="Li J."/>
        </authorList>
    </citation>
    <scope>NUCLEOTIDE SEQUENCE [LARGE SCALE GENOMIC DNA]</scope>
    <source>
        <strain evidence="1 2">T27</strain>
    </source>
</reference>
<dbReference type="AlphaFoldDB" id="X4ZUZ6"/>
<gene>
    <name evidence="1" type="ORF">PSAB_06010</name>
</gene>
<dbReference type="KEGG" id="psab:PSAB_06010"/>
<dbReference type="STRING" id="1268072.PSAB_06010"/>
<dbReference type="HOGENOM" id="CLU_169501_0_0_9"/>
<evidence type="ECO:0000313" key="2">
    <source>
        <dbReference type="Proteomes" id="UP000019772"/>
    </source>
</evidence>
<dbReference type="OrthoDB" id="2630192at2"/>
<dbReference type="RefSeq" id="WP_025333701.1">
    <property type="nucleotide sequence ID" value="NZ_CP004078.1"/>
</dbReference>
<accession>X4ZUZ6</accession>